<evidence type="ECO:0000256" key="4">
    <source>
        <dbReference type="PROSITE-ProRule" id="PRU00461"/>
    </source>
</evidence>
<dbReference type="STRING" id="74873.A0A084VYB7"/>
<evidence type="ECO:0000256" key="2">
    <source>
        <dbReference type="ARBA" id="ARBA00022737"/>
    </source>
</evidence>
<dbReference type="VEuPathDB" id="VectorBase:ASIS013762"/>
<dbReference type="EMBL" id="ATLV01018354">
    <property type="status" value="NOT_ANNOTATED_CDS"/>
    <property type="molecule type" value="Genomic_DNA"/>
</dbReference>
<name>A0A084VYB7_ANOSI</name>
<reference evidence="7" key="2">
    <citation type="submission" date="2020-05" db="UniProtKB">
        <authorList>
            <consortium name="EnsemblMetazoa"/>
        </authorList>
    </citation>
    <scope>IDENTIFICATION</scope>
</reference>
<keyword evidence="8" id="KW-1185">Reference proteome</keyword>
<dbReference type="EMBL" id="KE525231">
    <property type="protein sequence ID" value="KFB42961.1"/>
    <property type="molecule type" value="Genomic_DNA"/>
</dbReference>
<dbReference type="GO" id="GO:0006508">
    <property type="term" value="P:proteolysis"/>
    <property type="evidence" value="ECO:0007669"/>
    <property type="project" value="InterPro"/>
</dbReference>
<reference evidence="6 8" key="1">
    <citation type="journal article" date="2014" name="BMC Genomics">
        <title>Genome sequence of Anopheles sinensis provides insight into genetics basis of mosquito competence for malaria parasites.</title>
        <authorList>
            <person name="Zhou D."/>
            <person name="Zhang D."/>
            <person name="Ding G."/>
            <person name="Shi L."/>
            <person name="Hou Q."/>
            <person name="Ye Y."/>
            <person name="Xu Y."/>
            <person name="Zhou H."/>
            <person name="Xiong C."/>
            <person name="Li S."/>
            <person name="Yu J."/>
            <person name="Hong S."/>
            <person name="Yu X."/>
            <person name="Zou P."/>
            <person name="Chen C."/>
            <person name="Chang X."/>
            <person name="Wang W."/>
            <person name="Lv Y."/>
            <person name="Sun Y."/>
            <person name="Ma L."/>
            <person name="Shen B."/>
            <person name="Zhu C."/>
        </authorList>
    </citation>
    <scope>NUCLEOTIDE SEQUENCE [LARGE SCALE GENOMIC DNA]</scope>
</reference>
<evidence type="ECO:0000313" key="8">
    <source>
        <dbReference type="Proteomes" id="UP000030765"/>
    </source>
</evidence>
<dbReference type="GO" id="GO:0004252">
    <property type="term" value="F:serine-type endopeptidase activity"/>
    <property type="evidence" value="ECO:0007669"/>
    <property type="project" value="InterPro"/>
</dbReference>
<evidence type="ECO:0000256" key="3">
    <source>
        <dbReference type="ARBA" id="ARBA00024195"/>
    </source>
</evidence>
<protein>
    <submittedName>
        <fullName evidence="6">AGAP008193-PA-like protein</fullName>
    </submittedName>
</protein>
<dbReference type="PANTHER" id="PTHR46513:SF13">
    <property type="entry name" value="EGF-LIKE DOMAIN-CONTAINING PROTEIN"/>
    <property type="match status" value="1"/>
</dbReference>
<evidence type="ECO:0000256" key="1">
    <source>
        <dbReference type="ARBA" id="ARBA00022536"/>
    </source>
</evidence>
<dbReference type="Pfam" id="PF00058">
    <property type="entry name" value="Ldl_recept_b"/>
    <property type="match status" value="1"/>
</dbReference>
<dbReference type="OrthoDB" id="6375837at2759"/>
<dbReference type="SUPFAM" id="SSF50494">
    <property type="entry name" value="Trypsin-like serine proteases"/>
    <property type="match status" value="1"/>
</dbReference>
<dbReference type="GO" id="GO:0060070">
    <property type="term" value="P:canonical Wnt signaling pathway"/>
    <property type="evidence" value="ECO:0007669"/>
    <property type="project" value="TreeGrafter"/>
</dbReference>
<organism evidence="6">
    <name type="scientific">Anopheles sinensis</name>
    <name type="common">Mosquito</name>
    <dbReference type="NCBI Taxonomy" id="74873"/>
    <lineage>
        <taxon>Eukaryota</taxon>
        <taxon>Metazoa</taxon>
        <taxon>Ecdysozoa</taxon>
        <taxon>Arthropoda</taxon>
        <taxon>Hexapoda</taxon>
        <taxon>Insecta</taxon>
        <taxon>Pterygota</taxon>
        <taxon>Neoptera</taxon>
        <taxon>Endopterygota</taxon>
        <taxon>Diptera</taxon>
        <taxon>Nematocera</taxon>
        <taxon>Culicoidea</taxon>
        <taxon>Culicidae</taxon>
        <taxon>Anophelinae</taxon>
        <taxon>Anopheles</taxon>
    </lineage>
</organism>
<dbReference type="InterPro" id="IPR050778">
    <property type="entry name" value="Cueball_EGF_LRP_Nidogen"/>
</dbReference>
<dbReference type="Gene3D" id="2.40.10.10">
    <property type="entry name" value="Trypsin-like serine proteases"/>
    <property type="match status" value="1"/>
</dbReference>
<dbReference type="GO" id="GO:0017147">
    <property type="term" value="F:Wnt-protein binding"/>
    <property type="evidence" value="ECO:0007669"/>
    <property type="project" value="TreeGrafter"/>
</dbReference>
<sequence length="420" mass="47011">MNTTNSVRPATIWNADNEQDRLVGLNGTVIGFSFDEYGEPSDKLREANLTVIDMPTCLEYDNATRNGYRLTSQIYCASESMCNNICNGYGGGGMYFNINGTWYLRGIVSVCATIPIAKIPACDSSNPTLFTDVTKYDKWILRYTNTTKWIKALEPCKHGTIKKDNECNAAISFGSSFLVVTHDGRIFRVPMNGGPAFTITEDSQPLKVEYDCVEGRLYWADPENKTIFSAKYDGTDKKIFISENLEYPSIAVDPLRGKLYRMDRNNKIITYNLDGSESLPRLTDINNWNSDTTVSMATGEVCYIASTTRIDCINTLSKQIRTIVSNLTETYLLTVTDEMIFWVEDNNVIEGISHHGVRRKHYKLTDTTDYIFSITAVSNVCPVFYSPCAINNGECPSNTLCLLNPSVESGKICKCTENCT</sequence>
<proteinExistence type="inferred from homology"/>
<dbReference type="InterPro" id="IPR000033">
    <property type="entry name" value="LDLR_classB_rpt"/>
</dbReference>
<gene>
    <name evidence="6" type="ORF">ZHAS_00010835</name>
</gene>
<dbReference type="PROSITE" id="PS51120">
    <property type="entry name" value="LDLRB"/>
    <property type="match status" value="1"/>
</dbReference>
<dbReference type="VEuPathDB" id="VectorBase:ASIC010835"/>
<accession>A0A084VYB7</accession>
<dbReference type="GO" id="GO:0005886">
    <property type="term" value="C:plasma membrane"/>
    <property type="evidence" value="ECO:0007669"/>
    <property type="project" value="TreeGrafter"/>
</dbReference>
<dbReference type="InterPro" id="IPR009003">
    <property type="entry name" value="Peptidase_S1_PA"/>
</dbReference>
<dbReference type="SMART" id="SM00135">
    <property type="entry name" value="LY"/>
    <property type="match status" value="2"/>
</dbReference>
<dbReference type="Pfam" id="PF00089">
    <property type="entry name" value="Trypsin"/>
    <property type="match status" value="1"/>
</dbReference>
<dbReference type="InterPro" id="IPR001254">
    <property type="entry name" value="Trypsin_dom"/>
</dbReference>
<dbReference type="InterPro" id="IPR043504">
    <property type="entry name" value="Peptidase_S1_PA_chymotrypsin"/>
</dbReference>
<dbReference type="InterPro" id="IPR011042">
    <property type="entry name" value="6-blade_b-propeller_TolB-like"/>
</dbReference>
<dbReference type="Gene3D" id="2.120.10.30">
    <property type="entry name" value="TolB, C-terminal domain"/>
    <property type="match status" value="1"/>
</dbReference>
<comment type="similarity">
    <text evidence="3">Belongs to the peptidase S1 family. CLIP subfamily.</text>
</comment>
<dbReference type="EnsemblMetazoa" id="ASIC010835-RA">
    <property type="protein sequence ID" value="ASIC010835-PA"/>
    <property type="gene ID" value="ASIC010835"/>
</dbReference>
<evidence type="ECO:0000313" key="6">
    <source>
        <dbReference type="EMBL" id="KFB42961.1"/>
    </source>
</evidence>
<dbReference type="AlphaFoldDB" id="A0A084VYB7"/>
<dbReference type="Proteomes" id="UP000030765">
    <property type="component" value="Unassembled WGS sequence"/>
</dbReference>
<evidence type="ECO:0000313" key="7">
    <source>
        <dbReference type="EnsemblMetazoa" id="ASIC010835-PA"/>
    </source>
</evidence>
<evidence type="ECO:0000259" key="5">
    <source>
        <dbReference type="PROSITE" id="PS50240"/>
    </source>
</evidence>
<dbReference type="PROSITE" id="PS50240">
    <property type="entry name" value="TRYPSIN_DOM"/>
    <property type="match status" value="1"/>
</dbReference>
<keyword evidence="1" id="KW-0245">EGF-like domain</keyword>
<feature type="repeat" description="LDL-receptor class B" evidence="4">
    <location>
        <begin position="215"/>
        <end position="248"/>
    </location>
</feature>
<keyword evidence="2" id="KW-0677">Repeat</keyword>
<dbReference type="PANTHER" id="PTHR46513">
    <property type="entry name" value="VITELLOGENIN RECEPTOR-LIKE PROTEIN-RELATED-RELATED"/>
    <property type="match status" value="1"/>
</dbReference>
<dbReference type="SUPFAM" id="SSF63825">
    <property type="entry name" value="YWTD domain"/>
    <property type="match status" value="1"/>
</dbReference>
<feature type="domain" description="Peptidase S1" evidence="5">
    <location>
        <begin position="1"/>
        <end position="145"/>
    </location>
</feature>
<dbReference type="GO" id="GO:0042813">
    <property type="term" value="F:Wnt receptor activity"/>
    <property type="evidence" value="ECO:0007669"/>
    <property type="project" value="TreeGrafter"/>
</dbReference>